<reference evidence="1" key="1">
    <citation type="submission" date="2023-04" db="EMBL/GenBank/DDBJ databases">
        <title>Candida boidinii NBRC 1967.</title>
        <authorList>
            <person name="Ichikawa N."/>
            <person name="Sato H."/>
            <person name="Tonouchi N."/>
        </authorList>
    </citation>
    <scope>NUCLEOTIDE SEQUENCE</scope>
    <source>
        <strain evidence="1">NBRC 1967</strain>
    </source>
</reference>
<proteinExistence type="predicted"/>
<dbReference type="EMBL" id="BSXV01000607">
    <property type="protein sequence ID" value="GME89830.1"/>
    <property type="molecule type" value="Genomic_DNA"/>
</dbReference>
<accession>A0ACB5TJT7</accession>
<organism evidence="1 2">
    <name type="scientific">Candida boidinii</name>
    <name type="common">Yeast</name>
    <dbReference type="NCBI Taxonomy" id="5477"/>
    <lineage>
        <taxon>Eukaryota</taxon>
        <taxon>Fungi</taxon>
        <taxon>Dikarya</taxon>
        <taxon>Ascomycota</taxon>
        <taxon>Saccharomycotina</taxon>
        <taxon>Pichiomycetes</taxon>
        <taxon>Pichiales</taxon>
        <taxon>Pichiaceae</taxon>
        <taxon>Ogataea</taxon>
        <taxon>Ogataea/Candida clade</taxon>
    </lineage>
</organism>
<evidence type="ECO:0000313" key="2">
    <source>
        <dbReference type="Proteomes" id="UP001165101"/>
    </source>
</evidence>
<gene>
    <name evidence="1" type="ORF">Cboi01_000157800</name>
</gene>
<evidence type="ECO:0000313" key="1">
    <source>
        <dbReference type="EMBL" id="GME89830.1"/>
    </source>
</evidence>
<dbReference type="Proteomes" id="UP001165101">
    <property type="component" value="Unassembled WGS sequence"/>
</dbReference>
<sequence>MTVSNFELIDLTHIDSNFVHTQTTPASSDSNKLPTVLTIAGSDCSGGAGIEADLKTITSLKCYGLTCIDSITIQNPNGLTGSVSTDNSTVLKILENNFKNYNINSIKTGLITNEILENLHDFLKIINLYHFEKSFVLDPVIVTNSGDKLNDSKNLDKLISIFKYSSIITPNIQECETILNQVNNGNKSIFKIESYLDLIDIAQKIINLTNCKSILIKGGHIPVDEDLKLSSVSNKLPKFVINLYLNSNNINNPIFFKTNYLITNNTHGTGCSLSSSIACYLSKNYNLIDSIKNSLIYTHLAILNSDKSIGNNINGPINHMFNITEFNHNFTNHQNNNDNEIEIIKIQGNLKDYLINHESINKLWLNYINHDFIKLVSTNKLSKSKFNYFLLQDYAYLINYGKIHALSATISPNLKYFKLESEIILNVCNEMEKHKLKLNNKFPNLNFDKIKINNACNNYNNYLINIVNNTKDYLKINIALSPCLFGYNKACEFGLSLIKSESINESEIDKDYLNWLNDYVSDWYINACQIGNEILNEFSGCELSKNELNELIKIFKDVINLEILFWDAILEYESCIENDYK</sequence>
<name>A0ACB5TJT7_CANBO</name>
<keyword evidence="2" id="KW-1185">Reference proteome</keyword>
<protein>
    <submittedName>
        <fullName evidence="1">Unnamed protein product</fullName>
    </submittedName>
</protein>
<comment type="caution">
    <text evidence="1">The sequence shown here is derived from an EMBL/GenBank/DDBJ whole genome shotgun (WGS) entry which is preliminary data.</text>
</comment>